<dbReference type="GO" id="GO:0042795">
    <property type="term" value="P:snRNA transcription by RNA polymerase II"/>
    <property type="evidence" value="ECO:0007669"/>
    <property type="project" value="TreeGrafter"/>
</dbReference>
<dbReference type="GO" id="GO:0000978">
    <property type="term" value="F:RNA polymerase II cis-regulatory region sequence-specific DNA binding"/>
    <property type="evidence" value="ECO:0007669"/>
    <property type="project" value="TreeGrafter"/>
</dbReference>
<sequence length="471" mass="54032">MDEKIGNIDENIQSISDGEFLIEERNNTVNDDESFNQDALMSESHASSKIDTEVPINMDPTLYKNNRVELYAEDKGPKLYPVRGNIVTPLLITKNLPQAFRFMPIYGRPKTKKDLEKFQRSKVREFVGCDLNDEEFNNLVNFCSPSHLKMGTELTLSTNYPTQGPLPGKTLSDLQKNGIAENLCIVKKLKLRLEKDTGNQYTRQLKYRGVRCFPTINEDDNYKIAIPPLEPGKDLIFRVRVYRPFFCSGKERNNTRHSILSHDIVLLGRQKLTVLRDRIVCANDVGMRIDVSENPDELPPTSAKEMFPSGFLFINNTFYVDVRKGCKDNSKPIREWAQKRQMGQFPHRDMELTLDQLPIKLGHPEVYVHQGSCEHLFTFSEVRLLGASDPLRQSLYPFHTAISQNQTIYCTTCAEFGAKWIVTGCSRVPFDPAFFCETCLKLYLYHDGKKICDFKAYLYRGNEINVLKPPG</sequence>
<evidence type="ECO:0000256" key="8">
    <source>
        <dbReference type="ARBA" id="ARBA00025193"/>
    </source>
</evidence>
<keyword evidence="4" id="KW-0805">Transcription regulation</keyword>
<dbReference type="AlphaFoldDB" id="A0A8J9UD12"/>
<accession>A0A8J9UD12</accession>
<evidence type="ECO:0000256" key="9">
    <source>
        <dbReference type="ARBA" id="ARBA00025958"/>
    </source>
</evidence>
<evidence type="ECO:0000256" key="6">
    <source>
        <dbReference type="ARBA" id="ARBA00023163"/>
    </source>
</evidence>
<feature type="non-terminal residue" evidence="11">
    <location>
        <position position="471"/>
    </location>
</feature>
<keyword evidence="7" id="KW-0539">Nucleus</keyword>
<evidence type="ECO:0000313" key="11">
    <source>
        <dbReference type="EMBL" id="CAH0718068.1"/>
    </source>
</evidence>
<dbReference type="Pfam" id="PF12251">
    <property type="entry name" value="SNAPC3"/>
    <property type="match status" value="1"/>
</dbReference>
<dbReference type="OrthoDB" id="46583at2759"/>
<evidence type="ECO:0000256" key="5">
    <source>
        <dbReference type="ARBA" id="ARBA00023125"/>
    </source>
</evidence>
<keyword evidence="5" id="KW-0238">DNA-binding</keyword>
<dbReference type="GO" id="GO:0003681">
    <property type="term" value="F:bent DNA binding"/>
    <property type="evidence" value="ECO:0007669"/>
    <property type="project" value="TreeGrafter"/>
</dbReference>
<comment type="similarity">
    <text evidence="2">Belongs to the SNAPC3/SRD2 family.</text>
</comment>
<dbReference type="GO" id="GO:0042796">
    <property type="term" value="P:snRNA transcription by RNA polymerase III"/>
    <property type="evidence" value="ECO:0007669"/>
    <property type="project" value="TreeGrafter"/>
</dbReference>
<comment type="function">
    <text evidence="8">Part of the SNAPc complex required for the transcription of both RNA polymerase II and III small-nuclear RNA genes. Binds to the proximal sequence element (PSE), a non-TATA-box basal promoter element common to these 2 types of genes. Recruits TBP and BRF2 to the U6 snRNA TATA box.</text>
</comment>
<evidence type="ECO:0000256" key="1">
    <source>
        <dbReference type="ARBA" id="ARBA00004123"/>
    </source>
</evidence>
<keyword evidence="12" id="KW-1185">Reference proteome</keyword>
<evidence type="ECO:0000256" key="4">
    <source>
        <dbReference type="ARBA" id="ARBA00023015"/>
    </source>
</evidence>
<dbReference type="PANTHER" id="PTHR13421">
    <property type="entry name" value="SNRNA-ACTIVATING PROTEIN COMPLEX SUBUNIT 3"/>
    <property type="match status" value="1"/>
</dbReference>
<comment type="subunit">
    <text evidence="9">Part of the SNAPc complex composed of 5 subunits: SNAPC1, SNAPC2, SNAPC3, SNAPC4 and SNAPC5. SNAPC3 interacts with SNAPC1.</text>
</comment>
<evidence type="ECO:0000256" key="10">
    <source>
        <dbReference type="ARBA" id="ARBA00029606"/>
    </source>
</evidence>
<comment type="subcellular location">
    <subcellularLocation>
        <location evidence="1">Nucleus</location>
    </subcellularLocation>
</comment>
<dbReference type="Proteomes" id="UP000838878">
    <property type="component" value="Chromosome 12"/>
</dbReference>
<dbReference type="GO" id="GO:0001046">
    <property type="term" value="F:core promoter sequence-specific DNA binding"/>
    <property type="evidence" value="ECO:0007669"/>
    <property type="project" value="TreeGrafter"/>
</dbReference>
<dbReference type="PANTHER" id="PTHR13421:SF16">
    <property type="entry name" value="SNRNA-ACTIVATING PROTEIN COMPLEX SUBUNIT 3"/>
    <property type="match status" value="1"/>
</dbReference>
<keyword evidence="6" id="KW-0804">Transcription</keyword>
<dbReference type="InterPro" id="IPR022042">
    <property type="entry name" value="snRNA-activating_su3"/>
</dbReference>
<evidence type="ECO:0000256" key="2">
    <source>
        <dbReference type="ARBA" id="ARBA00010410"/>
    </source>
</evidence>
<dbReference type="EMBL" id="OV170232">
    <property type="protein sequence ID" value="CAH0718068.1"/>
    <property type="molecule type" value="Genomic_DNA"/>
</dbReference>
<gene>
    <name evidence="11" type="ORF">BINO364_LOCUS4606</name>
</gene>
<organism evidence="11 12">
    <name type="scientific">Brenthis ino</name>
    <name type="common">lesser marbled fritillary</name>
    <dbReference type="NCBI Taxonomy" id="405034"/>
    <lineage>
        <taxon>Eukaryota</taxon>
        <taxon>Metazoa</taxon>
        <taxon>Ecdysozoa</taxon>
        <taxon>Arthropoda</taxon>
        <taxon>Hexapoda</taxon>
        <taxon>Insecta</taxon>
        <taxon>Pterygota</taxon>
        <taxon>Neoptera</taxon>
        <taxon>Endopterygota</taxon>
        <taxon>Lepidoptera</taxon>
        <taxon>Glossata</taxon>
        <taxon>Ditrysia</taxon>
        <taxon>Papilionoidea</taxon>
        <taxon>Nymphalidae</taxon>
        <taxon>Heliconiinae</taxon>
        <taxon>Argynnini</taxon>
        <taxon>Brenthis</taxon>
    </lineage>
</organism>
<protein>
    <recommendedName>
        <fullName evidence="3">snRNA-activating protein complex subunit 3</fullName>
    </recommendedName>
    <alternativeName>
        <fullName evidence="10">Small nuclear RNA-activating complex polypeptide 3</fullName>
    </alternativeName>
</protein>
<dbReference type="GO" id="GO:0005634">
    <property type="term" value="C:nucleus"/>
    <property type="evidence" value="ECO:0007669"/>
    <property type="project" value="UniProtKB-SubCell"/>
</dbReference>
<reference evidence="11" key="1">
    <citation type="submission" date="2021-12" db="EMBL/GenBank/DDBJ databases">
        <authorList>
            <person name="Martin H S."/>
        </authorList>
    </citation>
    <scope>NUCLEOTIDE SEQUENCE</scope>
</reference>
<evidence type="ECO:0000256" key="7">
    <source>
        <dbReference type="ARBA" id="ARBA00023242"/>
    </source>
</evidence>
<evidence type="ECO:0000313" key="12">
    <source>
        <dbReference type="Proteomes" id="UP000838878"/>
    </source>
</evidence>
<dbReference type="GO" id="GO:0001006">
    <property type="term" value="F:RNA polymerase III type 3 promoter sequence-specific DNA binding"/>
    <property type="evidence" value="ECO:0007669"/>
    <property type="project" value="TreeGrafter"/>
</dbReference>
<dbReference type="GO" id="GO:0019185">
    <property type="term" value="C:snRNA-activating protein complex"/>
    <property type="evidence" value="ECO:0007669"/>
    <property type="project" value="TreeGrafter"/>
</dbReference>
<proteinExistence type="inferred from homology"/>
<name>A0A8J9UD12_9NEOP</name>
<evidence type="ECO:0000256" key="3">
    <source>
        <dbReference type="ARBA" id="ARBA00013634"/>
    </source>
</evidence>